<reference evidence="5 6" key="1">
    <citation type="submission" date="2019-07" db="EMBL/GenBank/DDBJ databases">
        <title>Genome sequence of 2 isolates from Red Sea Mangroves.</title>
        <authorList>
            <person name="Sefrji F."/>
            <person name="Michoud G."/>
            <person name="Merlino G."/>
            <person name="Daffonchio D."/>
        </authorList>
    </citation>
    <scope>NUCLEOTIDE SEQUENCE [LARGE SCALE GENOMIC DNA]</scope>
    <source>
        <strain evidence="5 6">R1DC41</strain>
    </source>
</reference>
<dbReference type="RefSeq" id="WP_239672055.1">
    <property type="nucleotide sequence ID" value="NZ_CP049742.1"/>
</dbReference>
<name>A0A7S8CCG8_9BACI</name>
<evidence type="ECO:0000256" key="4">
    <source>
        <dbReference type="ARBA" id="ARBA00024207"/>
    </source>
</evidence>
<proteinExistence type="inferred from homology"/>
<comment type="similarity">
    <text evidence="4">Belongs to the HepT RNase toxin family.</text>
</comment>
<dbReference type="KEGG" id="mcui:G8O30_10695"/>
<keyword evidence="6" id="KW-1185">Reference proteome</keyword>
<protein>
    <submittedName>
        <fullName evidence="5">DUF86 domain-containing protein</fullName>
    </submittedName>
</protein>
<accession>A0A7S8CCG8</accession>
<dbReference type="InterPro" id="IPR052379">
    <property type="entry name" value="Type_VII_TA_RNase"/>
</dbReference>
<dbReference type="Gene3D" id="1.20.120.580">
    <property type="entry name" value="bsu32300-like"/>
    <property type="match status" value="1"/>
</dbReference>
<keyword evidence="3" id="KW-0378">Hydrolase</keyword>
<evidence type="ECO:0000313" key="6">
    <source>
        <dbReference type="Proteomes" id="UP000593626"/>
    </source>
</evidence>
<evidence type="ECO:0000313" key="5">
    <source>
        <dbReference type="EMBL" id="QPC47382.1"/>
    </source>
</evidence>
<evidence type="ECO:0000256" key="1">
    <source>
        <dbReference type="ARBA" id="ARBA00022649"/>
    </source>
</evidence>
<dbReference type="NCBIfam" id="NF047751">
    <property type="entry name" value="HepT_toxin"/>
    <property type="match status" value="1"/>
</dbReference>
<dbReference type="Pfam" id="PF01934">
    <property type="entry name" value="HepT-like"/>
    <property type="match status" value="1"/>
</dbReference>
<evidence type="ECO:0000256" key="2">
    <source>
        <dbReference type="ARBA" id="ARBA00022722"/>
    </source>
</evidence>
<dbReference type="EMBL" id="CP049742">
    <property type="protein sequence ID" value="QPC47382.1"/>
    <property type="molecule type" value="Genomic_DNA"/>
</dbReference>
<dbReference type="GO" id="GO:0110001">
    <property type="term" value="C:toxin-antitoxin complex"/>
    <property type="evidence" value="ECO:0007669"/>
    <property type="project" value="InterPro"/>
</dbReference>
<dbReference type="AlphaFoldDB" id="A0A7S8CCG8"/>
<dbReference type="InterPro" id="IPR008201">
    <property type="entry name" value="HepT-like"/>
</dbReference>
<dbReference type="InterPro" id="IPR037038">
    <property type="entry name" value="HepT-like_sf"/>
</dbReference>
<organism evidence="5 6">
    <name type="scientific">Mangrovibacillus cuniculi</name>
    <dbReference type="NCBI Taxonomy" id="2593652"/>
    <lineage>
        <taxon>Bacteria</taxon>
        <taxon>Bacillati</taxon>
        <taxon>Bacillota</taxon>
        <taxon>Bacilli</taxon>
        <taxon>Bacillales</taxon>
        <taxon>Bacillaceae</taxon>
        <taxon>Mangrovibacillus</taxon>
    </lineage>
</organism>
<gene>
    <name evidence="5" type="ORF">G8O30_10695</name>
</gene>
<keyword evidence="1" id="KW-1277">Toxin-antitoxin system</keyword>
<sequence>MYFVDRELMEKRVSFLENECDFLHTINSFTENKLVERAVERSIHTIIEAILDIGNAMIDGFIMRDPGSYEDIIDIMLDERVITKDMELPLKTIIGLRKNVVNDYWNVDIEAIEHVVLTSLASGKQFATSVRTYLENELGPVTAFTPLEIKE</sequence>
<dbReference type="PANTHER" id="PTHR33397:SF5">
    <property type="entry name" value="RNASE YUTE-RELATED"/>
    <property type="match status" value="1"/>
</dbReference>
<dbReference type="PANTHER" id="PTHR33397">
    <property type="entry name" value="UPF0331 PROTEIN YUTE"/>
    <property type="match status" value="1"/>
</dbReference>
<dbReference type="Proteomes" id="UP000593626">
    <property type="component" value="Chromosome"/>
</dbReference>
<dbReference type="GO" id="GO:0016787">
    <property type="term" value="F:hydrolase activity"/>
    <property type="evidence" value="ECO:0007669"/>
    <property type="project" value="UniProtKB-KW"/>
</dbReference>
<evidence type="ECO:0000256" key="3">
    <source>
        <dbReference type="ARBA" id="ARBA00022801"/>
    </source>
</evidence>
<dbReference type="GO" id="GO:0004540">
    <property type="term" value="F:RNA nuclease activity"/>
    <property type="evidence" value="ECO:0007669"/>
    <property type="project" value="InterPro"/>
</dbReference>
<keyword evidence="2" id="KW-0540">Nuclease</keyword>